<proteinExistence type="predicted"/>
<protein>
    <submittedName>
        <fullName evidence="1">Uncharacterized protein</fullName>
    </submittedName>
</protein>
<gene>
    <name evidence="1" type="ORF">SAMN05192529_101319</name>
</gene>
<dbReference type="AlphaFoldDB" id="A0A1H3VP15"/>
<accession>A0A1H3VP15</accession>
<keyword evidence="2" id="KW-1185">Reference proteome</keyword>
<evidence type="ECO:0000313" key="2">
    <source>
        <dbReference type="Proteomes" id="UP000199041"/>
    </source>
</evidence>
<sequence length="56" mass="6205">MPQAQLTTPSYMQGLEKSPITGVMFINCHINAKKRLKLKYVRDINLSGLSIDGVKG</sequence>
<evidence type="ECO:0000313" key="1">
    <source>
        <dbReference type="EMBL" id="SDZ76431.1"/>
    </source>
</evidence>
<dbReference type="EMBL" id="FNQY01000001">
    <property type="protein sequence ID" value="SDZ76431.1"/>
    <property type="molecule type" value="Genomic_DNA"/>
</dbReference>
<reference evidence="1 2" key="1">
    <citation type="submission" date="2016-10" db="EMBL/GenBank/DDBJ databases">
        <authorList>
            <person name="de Groot N.N."/>
        </authorList>
    </citation>
    <scope>NUCLEOTIDE SEQUENCE [LARGE SCALE GENOMIC DNA]</scope>
    <source>
        <strain evidence="1 2">Vu-144</strain>
    </source>
</reference>
<name>A0A1H3VP15_9BACT</name>
<dbReference type="Proteomes" id="UP000199041">
    <property type="component" value="Unassembled WGS sequence"/>
</dbReference>
<organism evidence="1 2">
    <name type="scientific">Arachidicoccus rhizosphaerae</name>
    <dbReference type="NCBI Taxonomy" id="551991"/>
    <lineage>
        <taxon>Bacteria</taxon>
        <taxon>Pseudomonadati</taxon>
        <taxon>Bacteroidota</taxon>
        <taxon>Chitinophagia</taxon>
        <taxon>Chitinophagales</taxon>
        <taxon>Chitinophagaceae</taxon>
        <taxon>Arachidicoccus</taxon>
    </lineage>
</organism>